<dbReference type="Pfam" id="PF13302">
    <property type="entry name" value="Acetyltransf_3"/>
    <property type="match status" value="1"/>
</dbReference>
<protein>
    <submittedName>
        <fullName evidence="2">RimJ/RimL family protein N-acetyltransferase</fullName>
    </submittedName>
</protein>
<comment type="caution">
    <text evidence="2">The sequence shown here is derived from an EMBL/GenBank/DDBJ whole genome shotgun (WGS) entry which is preliminary data.</text>
</comment>
<sequence length="172" mass="18862">MTETRTERLRLSRPVPEDLAAVAELHGDPETNLHNPSGARTPDESAQLLGSWLDDWATHGIGYWTARELVSGEVVGFGGLRPHELDGALALNLYYRFRPAVWGRGYATELARAGAAWARRVRPELPVVIVTRQDNHQSVRVAEKIGFVLSGTTRAYGGESLVYRAASTTVPS</sequence>
<evidence type="ECO:0000313" key="2">
    <source>
        <dbReference type="EMBL" id="MBA8926195.1"/>
    </source>
</evidence>
<evidence type="ECO:0000259" key="1">
    <source>
        <dbReference type="PROSITE" id="PS51186"/>
    </source>
</evidence>
<proteinExistence type="predicted"/>
<evidence type="ECO:0000313" key="3">
    <source>
        <dbReference type="Proteomes" id="UP000517916"/>
    </source>
</evidence>
<dbReference type="EMBL" id="JACJID010000002">
    <property type="protein sequence ID" value="MBA8926195.1"/>
    <property type="molecule type" value="Genomic_DNA"/>
</dbReference>
<dbReference type="InterPro" id="IPR000182">
    <property type="entry name" value="GNAT_dom"/>
</dbReference>
<reference evidence="2 3" key="1">
    <citation type="submission" date="2020-08" db="EMBL/GenBank/DDBJ databases">
        <title>Genomic Encyclopedia of Archaeal and Bacterial Type Strains, Phase II (KMG-II): from individual species to whole genera.</title>
        <authorList>
            <person name="Goeker M."/>
        </authorList>
    </citation>
    <scope>NUCLEOTIDE SEQUENCE [LARGE SCALE GENOMIC DNA]</scope>
    <source>
        <strain evidence="2 3">DSM 43850</strain>
    </source>
</reference>
<organism evidence="2 3">
    <name type="scientific">Kutzneria viridogrisea</name>
    <dbReference type="NCBI Taxonomy" id="47990"/>
    <lineage>
        <taxon>Bacteria</taxon>
        <taxon>Bacillati</taxon>
        <taxon>Actinomycetota</taxon>
        <taxon>Actinomycetes</taxon>
        <taxon>Pseudonocardiales</taxon>
        <taxon>Pseudonocardiaceae</taxon>
        <taxon>Kutzneria</taxon>
    </lineage>
</organism>
<dbReference type="PROSITE" id="PS51186">
    <property type="entry name" value="GNAT"/>
    <property type="match status" value="1"/>
</dbReference>
<dbReference type="Proteomes" id="UP000517916">
    <property type="component" value="Unassembled WGS sequence"/>
</dbReference>
<dbReference type="InterPro" id="IPR051531">
    <property type="entry name" value="N-acetyltransferase"/>
</dbReference>
<dbReference type="PANTHER" id="PTHR43792:SF1">
    <property type="entry name" value="N-ACETYLTRANSFERASE DOMAIN-CONTAINING PROTEIN"/>
    <property type="match status" value="1"/>
</dbReference>
<dbReference type="InterPro" id="IPR016181">
    <property type="entry name" value="Acyl_CoA_acyltransferase"/>
</dbReference>
<dbReference type="Gene3D" id="3.40.630.30">
    <property type="match status" value="1"/>
</dbReference>
<gene>
    <name evidence="2" type="ORF">BC739_003394</name>
</gene>
<dbReference type="SUPFAM" id="SSF55729">
    <property type="entry name" value="Acyl-CoA N-acyltransferases (Nat)"/>
    <property type="match status" value="1"/>
</dbReference>
<name>A0ABR6BH33_9PSEU</name>
<accession>A0ABR6BH33</accession>
<feature type="domain" description="N-acetyltransferase" evidence="1">
    <location>
        <begin position="7"/>
        <end position="168"/>
    </location>
</feature>
<keyword evidence="3" id="KW-1185">Reference proteome</keyword>
<dbReference type="RefSeq" id="WP_182837662.1">
    <property type="nucleotide sequence ID" value="NZ_BAAABQ010000009.1"/>
</dbReference>
<dbReference type="PANTHER" id="PTHR43792">
    <property type="entry name" value="GNAT FAMILY, PUTATIVE (AFU_ORTHOLOGUE AFUA_3G00765)-RELATED-RELATED"/>
    <property type="match status" value="1"/>
</dbReference>